<name>A0A5D2V3H7_GOSMU</name>
<evidence type="ECO:0000313" key="3">
    <source>
        <dbReference type="EMBL" id="TYI83844.1"/>
    </source>
</evidence>
<evidence type="ECO:0000256" key="1">
    <source>
        <dbReference type="SAM" id="Phobius"/>
    </source>
</evidence>
<accession>A0A5D2V3H7</accession>
<keyword evidence="4" id="KW-1185">Reference proteome</keyword>
<feature type="transmembrane region" description="Helical" evidence="1">
    <location>
        <begin position="67"/>
        <end position="88"/>
    </location>
</feature>
<keyword evidence="1" id="KW-0472">Membrane</keyword>
<keyword evidence="2" id="KW-0732">Signal</keyword>
<organism evidence="3 4">
    <name type="scientific">Gossypium mustelinum</name>
    <name type="common">Cotton</name>
    <name type="synonym">Gossypium caicoense</name>
    <dbReference type="NCBI Taxonomy" id="34275"/>
    <lineage>
        <taxon>Eukaryota</taxon>
        <taxon>Viridiplantae</taxon>
        <taxon>Streptophyta</taxon>
        <taxon>Embryophyta</taxon>
        <taxon>Tracheophyta</taxon>
        <taxon>Spermatophyta</taxon>
        <taxon>Magnoliopsida</taxon>
        <taxon>eudicotyledons</taxon>
        <taxon>Gunneridae</taxon>
        <taxon>Pentapetalae</taxon>
        <taxon>rosids</taxon>
        <taxon>malvids</taxon>
        <taxon>Malvales</taxon>
        <taxon>Malvaceae</taxon>
        <taxon>Malvoideae</taxon>
        <taxon>Gossypium</taxon>
    </lineage>
</organism>
<dbReference type="Proteomes" id="UP000323597">
    <property type="component" value="Chromosome D05"/>
</dbReference>
<evidence type="ECO:0000313" key="4">
    <source>
        <dbReference type="Proteomes" id="UP000323597"/>
    </source>
</evidence>
<protein>
    <submittedName>
        <fullName evidence="3">Uncharacterized protein</fullName>
    </submittedName>
</protein>
<feature type="chain" id="PRO_5022872168" evidence="2">
    <location>
        <begin position="18"/>
        <end position="119"/>
    </location>
</feature>
<evidence type="ECO:0000256" key="2">
    <source>
        <dbReference type="SAM" id="SignalP"/>
    </source>
</evidence>
<feature type="signal peptide" evidence="2">
    <location>
        <begin position="1"/>
        <end position="17"/>
    </location>
</feature>
<dbReference type="AlphaFoldDB" id="A0A5D2V3H7"/>
<sequence>MHICYIIINMTSMYVCAWLPVCHLQSPLNFDSLREWRMRSHACILCISYLYMYSMYFTHIYDIHICMYIYEYSSFAGFSLLLCLLSGLKDTIFLRIKTLKTFWEDFDFFFFLINYQVSM</sequence>
<dbReference type="EMBL" id="CM017653">
    <property type="protein sequence ID" value="TYI83844.1"/>
    <property type="molecule type" value="Genomic_DNA"/>
</dbReference>
<keyword evidence="1" id="KW-0812">Transmembrane</keyword>
<proteinExistence type="predicted"/>
<gene>
    <name evidence="3" type="ORF">E1A91_D05G321700v1</name>
</gene>
<keyword evidence="1" id="KW-1133">Transmembrane helix</keyword>
<reference evidence="3 4" key="1">
    <citation type="submission" date="2019-07" db="EMBL/GenBank/DDBJ databases">
        <title>WGS assembly of Gossypium mustelinum.</title>
        <authorList>
            <person name="Chen Z.J."/>
            <person name="Sreedasyam A."/>
            <person name="Ando A."/>
            <person name="Song Q."/>
            <person name="De L."/>
            <person name="Hulse-Kemp A."/>
            <person name="Ding M."/>
            <person name="Ye W."/>
            <person name="Kirkbride R."/>
            <person name="Jenkins J."/>
            <person name="Plott C."/>
            <person name="Lovell J."/>
            <person name="Lin Y.-M."/>
            <person name="Vaughn R."/>
            <person name="Liu B."/>
            <person name="Li W."/>
            <person name="Simpson S."/>
            <person name="Scheffler B."/>
            <person name="Saski C."/>
            <person name="Grover C."/>
            <person name="Hu G."/>
            <person name="Conover J."/>
            <person name="Carlson J."/>
            <person name="Shu S."/>
            <person name="Boston L."/>
            <person name="Williams M."/>
            <person name="Peterson D."/>
            <person name="Mcgee K."/>
            <person name="Jones D."/>
            <person name="Wendel J."/>
            <person name="Stelly D."/>
            <person name="Grimwood J."/>
            <person name="Schmutz J."/>
        </authorList>
    </citation>
    <scope>NUCLEOTIDE SEQUENCE [LARGE SCALE GENOMIC DNA]</scope>
    <source>
        <strain evidence="3">1408120.09</strain>
    </source>
</reference>
<feature type="transmembrane region" description="Helical" evidence="1">
    <location>
        <begin position="42"/>
        <end position="61"/>
    </location>
</feature>